<evidence type="ECO:0000313" key="2">
    <source>
        <dbReference type="Proteomes" id="UP001445076"/>
    </source>
</evidence>
<gene>
    <name evidence="1" type="ORF">OTU49_017422</name>
</gene>
<protein>
    <submittedName>
        <fullName evidence="1">Uncharacterized protein</fullName>
    </submittedName>
</protein>
<proteinExistence type="predicted"/>
<evidence type="ECO:0000313" key="1">
    <source>
        <dbReference type="EMBL" id="KAK8738714.1"/>
    </source>
</evidence>
<organism evidence="1 2">
    <name type="scientific">Cherax quadricarinatus</name>
    <name type="common">Australian red claw crayfish</name>
    <dbReference type="NCBI Taxonomy" id="27406"/>
    <lineage>
        <taxon>Eukaryota</taxon>
        <taxon>Metazoa</taxon>
        <taxon>Ecdysozoa</taxon>
        <taxon>Arthropoda</taxon>
        <taxon>Crustacea</taxon>
        <taxon>Multicrustacea</taxon>
        <taxon>Malacostraca</taxon>
        <taxon>Eumalacostraca</taxon>
        <taxon>Eucarida</taxon>
        <taxon>Decapoda</taxon>
        <taxon>Pleocyemata</taxon>
        <taxon>Astacidea</taxon>
        <taxon>Parastacoidea</taxon>
        <taxon>Parastacidae</taxon>
        <taxon>Cherax</taxon>
    </lineage>
</organism>
<accession>A0AAW0XED7</accession>
<comment type="caution">
    <text evidence="1">The sequence shown here is derived from an EMBL/GenBank/DDBJ whole genome shotgun (WGS) entry which is preliminary data.</text>
</comment>
<keyword evidence="2" id="KW-1185">Reference proteome</keyword>
<reference evidence="1 2" key="1">
    <citation type="journal article" date="2024" name="BMC Genomics">
        <title>Genome assembly of redclaw crayfish (Cherax quadricarinatus) provides insights into its immune adaptation and hypoxia tolerance.</title>
        <authorList>
            <person name="Liu Z."/>
            <person name="Zheng J."/>
            <person name="Li H."/>
            <person name="Fang K."/>
            <person name="Wang S."/>
            <person name="He J."/>
            <person name="Zhou D."/>
            <person name="Weng S."/>
            <person name="Chi M."/>
            <person name="Gu Z."/>
            <person name="He J."/>
            <person name="Li F."/>
            <person name="Wang M."/>
        </authorList>
    </citation>
    <scope>NUCLEOTIDE SEQUENCE [LARGE SCALE GENOMIC DNA]</scope>
    <source>
        <strain evidence="1">ZL_2023a</strain>
    </source>
</reference>
<dbReference type="EMBL" id="JARKIK010000039">
    <property type="protein sequence ID" value="KAK8738714.1"/>
    <property type="molecule type" value="Genomic_DNA"/>
</dbReference>
<dbReference type="AlphaFoldDB" id="A0AAW0XED7"/>
<dbReference type="Proteomes" id="UP001445076">
    <property type="component" value="Unassembled WGS sequence"/>
</dbReference>
<sequence>MNLQMKTEGFLVTDEKMMISNLVTYAKNLLDESVNKLQEADIEEMLNINNNIPVVHSLSDGDIAELVLNTDKHKKSSDDGDDIVNTGEKVPIDDMVKMCDQLIAGLEQCAFISEQEIVAIYSIKERLLRQKPMLIRQMTLEEVFKNAISQS</sequence>
<name>A0AAW0XED7_CHEQU</name>
<feature type="non-terminal residue" evidence="1">
    <location>
        <position position="151"/>
    </location>
</feature>